<name>A0ABS3HVU4_9ENTE</name>
<organism evidence="7 8">
    <name type="scientific">Candidatus Vagococcus giribetii</name>
    <dbReference type="NCBI Taxonomy" id="2230876"/>
    <lineage>
        <taxon>Bacteria</taxon>
        <taxon>Bacillati</taxon>
        <taxon>Bacillota</taxon>
        <taxon>Bacilli</taxon>
        <taxon>Lactobacillales</taxon>
        <taxon>Enterococcaceae</taxon>
        <taxon>Vagococcus</taxon>
    </lineage>
</organism>
<keyword evidence="2 6" id="KW-0812">Transmembrane</keyword>
<protein>
    <submittedName>
        <fullName evidence="7">Phage holin family protein</fullName>
    </submittedName>
</protein>
<feature type="transmembrane region" description="Helical" evidence="6">
    <location>
        <begin position="40"/>
        <end position="59"/>
    </location>
</feature>
<evidence type="ECO:0000256" key="5">
    <source>
        <dbReference type="ARBA" id="ARBA00023600"/>
    </source>
</evidence>
<keyword evidence="4 6" id="KW-0472">Membrane</keyword>
<evidence type="ECO:0000256" key="6">
    <source>
        <dbReference type="SAM" id="Phobius"/>
    </source>
</evidence>
<comment type="caution">
    <text evidence="7">The sequence shown here is derived from an EMBL/GenBank/DDBJ whole genome shotgun (WGS) entry which is preliminary data.</text>
</comment>
<dbReference type="Proteomes" id="UP000664857">
    <property type="component" value="Unassembled WGS sequence"/>
</dbReference>
<feature type="transmembrane region" description="Helical" evidence="6">
    <location>
        <begin position="66"/>
        <end position="85"/>
    </location>
</feature>
<reference evidence="7 8" key="1">
    <citation type="submission" date="2021-03" db="EMBL/GenBank/DDBJ databases">
        <title>Enterococcal diversity collection.</title>
        <authorList>
            <person name="Gilmore M.S."/>
            <person name="Schwartzman J."/>
            <person name="Van Tyne D."/>
            <person name="Martin M."/>
            <person name="Earl A.M."/>
            <person name="Manson A.L."/>
            <person name="Straub T."/>
            <person name="Salamzade R."/>
            <person name="Saavedra J."/>
            <person name="Lebreton F."/>
            <person name="Prichula J."/>
            <person name="Schaufler K."/>
            <person name="Gaca A."/>
            <person name="Sgardioli B."/>
            <person name="Wagenaar J."/>
            <person name="Strong T."/>
        </authorList>
    </citation>
    <scope>NUCLEOTIDE SEQUENCE [LARGE SCALE GENOMIC DNA]</scope>
    <source>
        <strain evidence="7 8">DIV0080</strain>
    </source>
</reference>
<keyword evidence="8" id="KW-1185">Reference proteome</keyword>
<evidence type="ECO:0000256" key="4">
    <source>
        <dbReference type="ARBA" id="ARBA00023136"/>
    </source>
</evidence>
<keyword evidence="3 6" id="KW-1133">Transmembrane helix</keyword>
<evidence type="ECO:0000313" key="7">
    <source>
        <dbReference type="EMBL" id="MBO0477884.1"/>
    </source>
</evidence>
<gene>
    <name evidence="7" type="ORF">DOK76_12450</name>
</gene>
<accession>A0ABS3HVU4</accession>
<evidence type="ECO:0000256" key="1">
    <source>
        <dbReference type="ARBA" id="ARBA00004141"/>
    </source>
</evidence>
<evidence type="ECO:0000256" key="3">
    <source>
        <dbReference type="ARBA" id="ARBA00022989"/>
    </source>
</evidence>
<dbReference type="NCBIfam" id="TIGR01593">
    <property type="entry name" value="holin_tox_secr"/>
    <property type="match status" value="1"/>
</dbReference>
<dbReference type="RefSeq" id="WP_206968256.1">
    <property type="nucleotide sequence ID" value="NZ_JAFLVX010000038.1"/>
</dbReference>
<comment type="similarity">
    <text evidence="5">Belongs to the bacteriophage holin family. Cp-1 holin subfamily.</text>
</comment>
<comment type="subcellular location">
    <subcellularLocation>
        <location evidence="1">Membrane</location>
        <topology evidence="1">Multi-pass membrane protein</topology>
    </subcellularLocation>
</comment>
<dbReference type="InterPro" id="IPR006480">
    <property type="entry name" value="Phage_holin_4_1"/>
</dbReference>
<proteinExistence type="inferred from homology"/>
<dbReference type="Pfam" id="PF05105">
    <property type="entry name" value="Phage_holin_4_1"/>
    <property type="match status" value="1"/>
</dbReference>
<sequence length="136" mass="14705">MRMESFFRVISLFLGGLVGLLFGGKSVVLGVLLGFTIADYITGLIAGGSTVGLSSKVGFRGIRKKVTIFIIVAVAHGVDIVLGSNDMFRDAAVFFYIANEVISILENASRMNVLVPNKFQEAIKSLLIMSEENKED</sequence>
<evidence type="ECO:0000256" key="2">
    <source>
        <dbReference type="ARBA" id="ARBA00022692"/>
    </source>
</evidence>
<evidence type="ECO:0000313" key="8">
    <source>
        <dbReference type="Proteomes" id="UP000664857"/>
    </source>
</evidence>
<dbReference type="EMBL" id="JAFLVX010000038">
    <property type="protein sequence ID" value="MBO0477884.1"/>
    <property type="molecule type" value="Genomic_DNA"/>
</dbReference>